<comment type="subcellular location">
    <subcellularLocation>
        <location evidence="1">Nucleus</location>
    </subcellularLocation>
</comment>
<keyword evidence="3" id="KW-0498">Mitosis</keyword>
<comment type="caution">
    <text evidence="7">The sequence shown here is derived from an EMBL/GenBank/DDBJ whole genome shotgun (WGS) entry which is preliminary data.</text>
</comment>
<evidence type="ECO:0000256" key="1">
    <source>
        <dbReference type="ARBA" id="ARBA00004123"/>
    </source>
</evidence>
<dbReference type="GO" id="GO:0000785">
    <property type="term" value="C:chromatin"/>
    <property type="evidence" value="ECO:0007669"/>
    <property type="project" value="TreeGrafter"/>
</dbReference>
<keyword evidence="8" id="KW-1185">Reference proteome</keyword>
<dbReference type="Gene3D" id="1.25.10.10">
    <property type="entry name" value="Leucine-rich Repeat Variant"/>
    <property type="match status" value="1"/>
</dbReference>
<dbReference type="PANTHER" id="PTHR12663">
    <property type="entry name" value="ANDROGEN INDUCED INHIBITOR OF PROLIFERATION AS3 / PDS5-RELATED"/>
    <property type="match status" value="1"/>
</dbReference>
<dbReference type="Pfam" id="PF20168">
    <property type="entry name" value="PDS5"/>
    <property type="match status" value="1"/>
</dbReference>
<dbReference type="GO" id="GO:0005634">
    <property type="term" value="C:nucleus"/>
    <property type="evidence" value="ECO:0007669"/>
    <property type="project" value="UniProtKB-SubCell"/>
</dbReference>
<organism evidence="7 8">
    <name type="scientific">Triparma retinervis</name>
    <dbReference type="NCBI Taxonomy" id="2557542"/>
    <lineage>
        <taxon>Eukaryota</taxon>
        <taxon>Sar</taxon>
        <taxon>Stramenopiles</taxon>
        <taxon>Ochrophyta</taxon>
        <taxon>Bolidophyceae</taxon>
        <taxon>Parmales</taxon>
        <taxon>Triparmaceae</taxon>
        <taxon>Triparma</taxon>
    </lineage>
</organism>
<feature type="compositionally biased region" description="Polar residues" evidence="6">
    <location>
        <begin position="1428"/>
        <end position="1438"/>
    </location>
</feature>
<feature type="compositionally biased region" description="Basic and acidic residues" evidence="6">
    <location>
        <begin position="1320"/>
        <end position="1330"/>
    </location>
</feature>
<evidence type="ECO:0000313" key="8">
    <source>
        <dbReference type="Proteomes" id="UP001165082"/>
    </source>
</evidence>
<accession>A0A9W7FGM4</accession>
<dbReference type="InterPro" id="IPR039776">
    <property type="entry name" value="Pds5"/>
</dbReference>
<dbReference type="OrthoDB" id="200660at2759"/>
<evidence type="ECO:0000256" key="5">
    <source>
        <dbReference type="ARBA" id="ARBA00023306"/>
    </source>
</evidence>
<feature type="compositionally biased region" description="Acidic residues" evidence="6">
    <location>
        <begin position="1415"/>
        <end position="1427"/>
    </location>
</feature>
<feature type="compositionally biased region" description="Basic residues" evidence="6">
    <location>
        <begin position="1396"/>
        <end position="1411"/>
    </location>
</feature>
<dbReference type="GO" id="GO:0006281">
    <property type="term" value="P:DNA repair"/>
    <property type="evidence" value="ECO:0007669"/>
    <property type="project" value="TreeGrafter"/>
</dbReference>
<dbReference type="Proteomes" id="UP001165082">
    <property type="component" value="Unassembled WGS sequence"/>
</dbReference>
<dbReference type="SUPFAM" id="SSF48371">
    <property type="entry name" value="ARM repeat"/>
    <property type="match status" value="1"/>
</dbReference>
<evidence type="ECO:0000256" key="6">
    <source>
        <dbReference type="SAM" id="MobiDB-lite"/>
    </source>
</evidence>
<evidence type="ECO:0000313" key="7">
    <source>
        <dbReference type="EMBL" id="GMI11964.1"/>
    </source>
</evidence>
<proteinExistence type="predicted"/>
<feature type="region of interest" description="Disordered" evidence="6">
    <location>
        <begin position="1380"/>
        <end position="1458"/>
    </location>
</feature>
<dbReference type="GO" id="GO:0051301">
    <property type="term" value="P:cell division"/>
    <property type="evidence" value="ECO:0007669"/>
    <property type="project" value="UniProtKB-KW"/>
</dbReference>
<dbReference type="InterPro" id="IPR016024">
    <property type="entry name" value="ARM-type_fold"/>
</dbReference>
<reference evidence="7" key="1">
    <citation type="submission" date="2022-07" db="EMBL/GenBank/DDBJ databases">
        <title>Genome analysis of Parmales, a sister group of diatoms, reveals the evolutionary specialization of diatoms from phago-mixotrophs to photoautotrophs.</title>
        <authorList>
            <person name="Ban H."/>
            <person name="Sato S."/>
            <person name="Yoshikawa S."/>
            <person name="Kazumasa Y."/>
            <person name="Nakamura Y."/>
            <person name="Ichinomiya M."/>
            <person name="Saitoh K."/>
            <person name="Sato N."/>
            <person name="Blanc-Mathieu R."/>
            <person name="Endo H."/>
            <person name="Kuwata A."/>
            <person name="Ogata H."/>
        </authorList>
    </citation>
    <scope>NUCLEOTIDE SEQUENCE</scope>
</reference>
<sequence length="1458" mass="159239">MPRTKELPVLSSAFLETATTKTEIVKKLKQVHSALSEDDVEPNSSKYPGLDALSAYLVNPKLLKHKDKEVRLFTSLCCMEIFYLYAPEPPWDSDEIIRVFEQIISQLSNLTHCHNTSQTNYAMYYHILEQLANVKIGVVLVELTRQGDENALEQLAELTRTLLTLVHKDHPQEVMNNAVAAIAACVDEFESTIPTPLLDELLMCVARGPNPQGSDSTESVTAVPSYMCAYNVIKRCEDRLSFPIASLMNGLLNGDTRVMNETQISQDAVWGIVFEIHRIAPSVLTTVIGNVAAALQVEEAERRLRVVKLLGRLFYAQTSDVGVKFASCFKEWCKRVNDVEVTIRKQMARCLVKILENKPELRVAATDSLIVMLSDPITDIRLEVVHNICDLASEDPAKITAELLLAVGQRVTSKSKTERKDAATGLAQVYQTHYSKPKLAPINDNEDCEIDEIIKIGMNLDDDNNNAAFTRSLSWIPKVIFESLSYNDVVDSDMRSRVIQIVDDVLLPKSLSTTARTAGVAMIISNFEKDANAVRWLSKFLVERAEAQAALTSYLDARDLSRTFKAGSVEFLTHNVEAEEKLDTLVSKYVPLNDAKRDEILHRIHEHKDKTIFKLMASITDANHTVTTRATAMDELPKRVNSIGAAASTWMKTLVRRISMGSAFNFDVINHCAMLAQECARVNEWVTSSLFLEVVKFCAAAFPTVGQGNAGECFKTLTEFFSECRGLEGKSKKEAEENDIVGMLGKILATIAPAASEVDVSELSKKEKAAMEKNDNMLQEDLLRMCIKDGSPEQARDAVNVMAAMVSKGGKVDEIAAFKPLMKALTAPQRLAIDNERSVAILASLAALAGSAPLAFEGGGGGSSEGRGVKAIRFAYESVLMGKRGGSILNMSTDEPEDDDVPKKSAKAAKAMERQLATDRVVGAIELLVAHIRSLPVYAPNTNANISMDEGDVTSSSHVRGVFRALVGILEDDGLPPSTRDQALCKDVKSKAAIRKAAGVGLIQLCEPSKRRGEAFLDTAGWHTLSKVFVDSDAEVRQAAVSNLSLMLTGQGSFARIAPNLRFLAMVVMTADVEGVGGGKSDANGGAANIGKASVAARAAALQCTKILRNTCDNSLVQCKAQGKAGEQMFEQRIKPMVMPEFALPWALHLLAFRKETPVVKERSNASANNAAFKQLKRRLKWLLEPLVQSLGNQADNISFLLRMTELIASSFECADYNTGDEESSLKGSEGTAKLATVTRAAREVLLKFVKTDAHLTTFPGAIRIPGNLFKKREGAKFDVAKVDYAKERQRVASMADDDDMDMIGYENAEVEPTGSFVIDDSRDESKDMASDMMSSPNLTKKNKKISNRRKTDWGLSPISSPVRAAPVAKLNVSINRLDTSSSQGENSFSKPVAAKGKKGKKGVSGKRKKAATSADEDAFEFGDENTENNTKKASTGSGKKPKAMGGGRTSVRRSVRS</sequence>
<feature type="compositionally biased region" description="Polar residues" evidence="6">
    <location>
        <begin position="1380"/>
        <end position="1389"/>
    </location>
</feature>
<name>A0A9W7FGM4_9STRA</name>
<feature type="region of interest" description="Disordered" evidence="6">
    <location>
        <begin position="1318"/>
        <end position="1360"/>
    </location>
</feature>
<dbReference type="CDD" id="cd19953">
    <property type="entry name" value="PDS5"/>
    <property type="match status" value="1"/>
</dbReference>
<evidence type="ECO:0000256" key="2">
    <source>
        <dbReference type="ARBA" id="ARBA00022618"/>
    </source>
</evidence>
<keyword evidence="5" id="KW-0131">Cell cycle</keyword>
<dbReference type="EMBL" id="BRXZ01000454">
    <property type="protein sequence ID" value="GMI11964.1"/>
    <property type="molecule type" value="Genomic_DNA"/>
</dbReference>
<evidence type="ECO:0000256" key="3">
    <source>
        <dbReference type="ARBA" id="ARBA00022776"/>
    </source>
</evidence>
<gene>
    <name evidence="7" type="ORF">TrRE_jg9141</name>
</gene>
<evidence type="ECO:0000256" key="4">
    <source>
        <dbReference type="ARBA" id="ARBA00023242"/>
    </source>
</evidence>
<dbReference type="GO" id="GO:0007064">
    <property type="term" value="P:mitotic sister chromatid cohesion"/>
    <property type="evidence" value="ECO:0007669"/>
    <property type="project" value="InterPro"/>
</dbReference>
<dbReference type="PANTHER" id="PTHR12663:SF0">
    <property type="entry name" value="PRECOCIOUS DISSOCIATION OF SISTERS 5, ISOFORM A"/>
    <property type="match status" value="1"/>
</dbReference>
<keyword evidence="2" id="KW-0132">Cell division</keyword>
<keyword evidence="4" id="KW-0539">Nucleus</keyword>
<dbReference type="InterPro" id="IPR011989">
    <property type="entry name" value="ARM-like"/>
</dbReference>
<protein>
    <submittedName>
        <fullName evidence="7">Uncharacterized protein</fullName>
    </submittedName>
</protein>